<dbReference type="SUPFAM" id="SSF63380">
    <property type="entry name" value="Riboflavin synthase domain-like"/>
    <property type="match status" value="1"/>
</dbReference>
<organism evidence="10 11">
    <name type="scientific">Amycolatopsis orientalis</name>
    <name type="common">Nocardia orientalis</name>
    <dbReference type="NCBI Taxonomy" id="31958"/>
    <lineage>
        <taxon>Bacteria</taxon>
        <taxon>Bacillati</taxon>
        <taxon>Actinomycetota</taxon>
        <taxon>Actinomycetes</taxon>
        <taxon>Pseudonocardiales</taxon>
        <taxon>Pseudonocardiaceae</taxon>
        <taxon>Amycolatopsis</taxon>
    </lineage>
</organism>
<dbReference type="EMBL" id="CP016174">
    <property type="protein sequence ID" value="ANN21563.1"/>
    <property type="molecule type" value="Genomic_DNA"/>
</dbReference>
<dbReference type="PROSITE" id="PS51384">
    <property type="entry name" value="FAD_FR"/>
    <property type="match status" value="1"/>
</dbReference>
<proteinExistence type="predicted"/>
<dbReference type="Pfam" id="PF00111">
    <property type="entry name" value="Fer2"/>
    <property type="match status" value="1"/>
</dbReference>
<protein>
    <submittedName>
        <fullName evidence="10">Ferredoxin</fullName>
    </submittedName>
</protein>
<comment type="cofactor">
    <cofactor evidence="1">
        <name>FAD</name>
        <dbReference type="ChEBI" id="CHEBI:57692"/>
    </cofactor>
</comment>
<dbReference type="GO" id="GO:0046872">
    <property type="term" value="F:metal ion binding"/>
    <property type="evidence" value="ECO:0007669"/>
    <property type="project" value="UniProtKB-KW"/>
</dbReference>
<evidence type="ECO:0000256" key="3">
    <source>
        <dbReference type="ARBA" id="ARBA00022714"/>
    </source>
</evidence>
<dbReference type="CDD" id="cd00207">
    <property type="entry name" value="fer2"/>
    <property type="match status" value="1"/>
</dbReference>
<dbReference type="Proteomes" id="UP000093695">
    <property type="component" value="Chromosome"/>
</dbReference>
<dbReference type="SUPFAM" id="SSF52343">
    <property type="entry name" value="Ferredoxin reductase-like, C-terminal NADP-linked domain"/>
    <property type="match status" value="1"/>
</dbReference>
<dbReference type="PROSITE" id="PS51085">
    <property type="entry name" value="2FE2S_FER_2"/>
    <property type="match status" value="1"/>
</dbReference>
<evidence type="ECO:0000313" key="10">
    <source>
        <dbReference type="EMBL" id="ANN21563.1"/>
    </source>
</evidence>
<keyword evidence="11" id="KW-1185">Reference proteome</keyword>
<dbReference type="CDD" id="cd06185">
    <property type="entry name" value="PDR_like"/>
    <property type="match status" value="1"/>
</dbReference>
<dbReference type="Gene3D" id="3.10.20.30">
    <property type="match status" value="1"/>
</dbReference>
<evidence type="ECO:0000256" key="5">
    <source>
        <dbReference type="ARBA" id="ARBA00023002"/>
    </source>
</evidence>
<dbReference type="PRINTS" id="PR00409">
    <property type="entry name" value="PHDIOXRDTASE"/>
</dbReference>
<name>A0A193CB24_AMYOR</name>
<accession>A0A193CB24</accession>
<dbReference type="RefSeq" id="WP_044851748.1">
    <property type="nucleotide sequence ID" value="NZ_CP016174.1"/>
</dbReference>
<evidence type="ECO:0000313" key="11">
    <source>
        <dbReference type="Proteomes" id="UP000093695"/>
    </source>
</evidence>
<feature type="domain" description="2Fe-2S ferredoxin-type" evidence="8">
    <location>
        <begin position="235"/>
        <end position="320"/>
    </location>
</feature>
<keyword evidence="4" id="KW-0479">Metal-binding</keyword>
<keyword evidence="7" id="KW-0411">Iron-sulfur</keyword>
<dbReference type="InterPro" id="IPR001041">
    <property type="entry name" value="2Fe-2S_ferredoxin-type"/>
</dbReference>
<dbReference type="Gene3D" id="3.40.50.80">
    <property type="entry name" value="Nucleotide-binding domain of ferredoxin-NADP reductase (FNR) module"/>
    <property type="match status" value="1"/>
</dbReference>
<dbReference type="AlphaFoldDB" id="A0A193CB24"/>
<keyword evidence="6" id="KW-0408">Iron</keyword>
<gene>
    <name evidence="10" type="ORF">SD37_05130</name>
</gene>
<dbReference type="GO" id="GO:0051537">
    <property type="term" value="F:2 iron, 2 sulfur cluster binding"/>
    <property type="evidence" value="ECO:0007669"/>
    <property type="project" value="UniProtKB-KW"/>
</dbReference>
<evidence type="ECO:0000256" key="6">
    <source>
        <dbReference type="ARBA" id="ARBA00023004"/>
    </source>
</evidence>
<dbReference type="SUPFAM" id="SSF54292">
    <property type="entry name" value="2Fe-2S ferredoxin-like"/>
    <property type="match status" value="1"/>
</dbReference>
<sequence length="320" mass="34430">MQDAVAAQVQTTLRVAAKNVVAEGVVSLVLKAADGARLPDWTPGSHIDLVLPGGLTRQYSLCGDRWDAYEYRVGVLREPDGRGGSAYVHDRLKAGDTVGVSRPRNNFPLVPSKDYLFIAGGIGITPLIPMIHQAELTGADWNLVYGGRTRGSMAFLDELTPYGGRVHIVPEDEQGRPDLHAWLGEVRDGLRVYCCGPAGLLDAVENACAPWPAPTLWTERFSAPDQGAPVRDEPFDIVLARRGATVTVTPDMTVIDAMRTVGVDLLSSCMEGVCGTCETTVLDGVVDHRDALLTAEDRAAGDCMFPCVSRSCTDRLVLDL</sequence>
<evidence type="ECO:0000256" key="4">
    <source>
        <dbReference type="ARBA" id="ARBA00022723"/>
    </source>
</evidence>
<dbReference type="InterPro" id="IPR039261">
    <property type="entry name" value="FNR_nucleotide-bd"/>
</dbReference>
<evidence type="ECO:0000259" key="8">
    <source>
        <dbReference type="PROSITE" id="PS51085"/>
    </source>
</evidence>
<dbReference type="InterPro" id="IPR012675">
    <property type="entry name" value="Beta-grasp_dom_sf"/>
</dbReference>
<dbReference type="KEGG" id="aori:SD37_05130"/>
<dbReference type="GO" id="GO:0016491">
    <property type="term" value="F:oxidoreductase activity"/>
    <property type="evidence" value="ECO:0007669"/>
    <property type="project" value="UniProtKB-KW"/>
</dbReference>
<reference evidence="10 11" key="1">
    <citation type="journal article" date="2015" name="Genome Announc.">
        <title>Draft Genome Sequence of Norvancomycin-Producing Strain Amycolatopsis orientalis CPCC200066.</title>
        <authorList>
            <person name="Lei X."/>
            <person name="Yuan F."/>
            <person name="Shi Y."/>
            <person name="Li X."/>
            <person name="Wang L."/>
            <person name="Hong B."/>
        </authorList>
    </citation>
    <scope>NUCLEOTIDE SEQUENCE [LARGE SCALE GENOMIC DNA]</scope>
    <source>
        <strain evidence="10 11">B-37</strain>
    </source>
</reference>
<evidence type="ECO:0000256" key="2">
    <source>
        <dbReference type="ARBA" id="ARBA00022630"/>
    </source>
</evidence>
<dbReference type="Gene3D" id="2.40.30.10">
    <property type="entry name" value="Translation factors"/>
    <property type="match status" value="1"/>
</dbReference>
<keyword evidence="3" id="KW-0001">2Fe-2S</keyword>
<dbReference type="STRING" id="31958.SD37_05130"/>
<dbReference type="InterPro" id="IPR050415">
    <property type="entry name" value="MRET"/>
</dbReference>
<evidence type="ECO:0000256" key="7">
    <source>
        <dbReference type="ARBA" id="ARBA00023014"/>
    </source>
</evidence>
<dbReference type="PROSITE" id="PS00197">
    <property type="entry name" value="2FE2S_FER_1"/>
    <property type="match status" value="1"/>
</dbReference>
<evidence type="ECO:0000256" key="1">
    <source>
        <dbReference type="ARBA" id="ARBA00001974"/>
    </source>
</evidence>
<dbReference type="InterPro" id="IPR036010">
    <property type="entry name" value="2Fe-2S_ferredoxin-like_sf"/>
</dbReference>
<dbReference type="PANTHER" id="PTHR47354">
    <property type="entry name" value="NADH OXIDOREDUCTASE HCR"/>
    <property type="match status" value="1"/>
</dbReference>
<dbReference type="PANTHER" id="PTHR47354:SF1">
    <property type="entry name" value="CARNITINE MONOOXYGENASE REDUCTASE SUBUNIT"/>
    <property type="match status" value="1"/>
</dbReference>
<feature type="domain" description="FAD-binding FR-type" evidence="9">
    <location>
        <begin position="8"/>
        <end position="110"/>
    </location>
</feature>
<keyword evidence="5" id="KW-0560">Oxidoreductase</keyword>
<keyword evidence="2" id="KW-0285">Flavoprotein</keyword>
<dbReference type="InterPro" id="IPR017938">
    <property type="entry name" value="Riboflavin_synthase-like_b-brl"/>
</dbReference>
<evidence type="ECO:0000259" key="9">
    <source>
        <dbReference type="PROSITE" id="PS51384"/>
    </source>
</evidence>
<dbReference type="InterPro" id="IPR006058">
    <property type="entry name" value="2Fe2S_fd_BS"/>
</dbReference>
<dbReference type="InterPro" id="IPR017927">
    <property type="entry name" value="FAD-bd_FR_type"/>
</dbReference>